<reference evidence="4 5" key="1">
    <citation type="submission" date="2019-12" db="EMBL/GenBank/DDBJ databases">
        <authorList>
            <person name="Alioto T."/>
            <person name="Alioto T."/>
            <person name="Gomez Garrido J."/>
        </authorList>
    </citation>
    <scope>NUCLEOTIDE SEQUENCE [LARGE SCALE GENOMIC DNA]</scope>
</reference>
<dbReference type="Gramene" id="OE9A116642T1">
    <property type="protein sequence ID" value="OE9A116642C1"/>
    <property type="gene ID" value="OE9A116642"/>
</dbReference>
<dbReference type="InterPro" id="IPR006501">
    <property type="entry name" value="Pectinesterase_inhib_dom"/>
</dbReference>
<dbReference type="OrthoDB" id="1430376at2759"/>
<feature type="signal peptide" evidence="2">
    <location>
        <begin position="1"/>
        <end position="28"/>
    </location>
</feature>
<dbReference type="SUPFAM" id="SSF101148">
    <property type="entry name" value="Plant invertase/pectin methylesterase inhibitor"/>
    <property type="match status" value="1"/>
</dbReference>
<dbReference type="PANTHER" id="PTHR31080">
    <property type="entry name" value="PECTINESTERASE INHIBITOR-LIKE"/>
    <property type="match status" value="1"/>
</dbReference>
<comment type="caution">
    <text evidence="4">The sequence shown here is derived from an EMBL/GenBank/DDBJ whole genome shotgun (WGS) entry which is preliminary data.</text>
</comment>
<dbReference type="GO" id="GO:0046910">
    <property type="term" value="F:pectinesterase inhibitor activity"/>
    <property type="evidence" value="ECO:0007669"/>
    <property type="project" value="UniProtKB-ARBA"/>
</dbReference>
<dbReference type="SMART" id="SM00856">
    <property type="entry name" value="PMEI"/>
    <property type="match status" value="1"/>
</dbReference>
<evidence type="ECO:0000256" key="2">
    <source>
        <dbReference type="SAM" id="SignalP"/>
    </source>
</evidence>
<dbReference type="FunFam" id="1.20.140.40:FF:000005">
    <property type="entry name" value="Pectin methylesterase inhibitor 1"/>
    <property type="match status" value="1"/>
</dbReference>
<dbReference type="InterPro" id="IPR051955">
    <property type="entry name" value="PME_Inhibitor"/>
</dbReference>
<sequence>MEKFSISLLPMLLVFFNNILQMAESAAAQNPKATDFIKTSCSATRYPALCVDCLASYASTVQQNEQQLAKASLEVSLSRAQAASTFVYGLSKLKGIKQREYLAVKDCIQNMGDTVAQLSQSLKELGGMRTLAGQNFFWHVGNVKTWVSAALTNENICLDGFSSPAMDGNVKTSIRRRVLNCAQVTSNALALVNRFAARHKAGGLP</sequence>
<organism evidence="4 5">
    <name type="scientific">Olea europaea subsp. europaea</name>
    <dbReference type="NCBI Taxonomy" id="158383"/>
    <lineage>
        <taxon>Eukaryota</taxon>
        <taxon>Viridiplantae</taxon>
        <taxon>Streptophyta</taxon>
        <taxon>Embryophyta</taxon>
        <taxon>Tracheophyta</taxon>
        <taxon>Spermatophyta</taxon>
        <taxon>Magnoliopsida</taxon>
        <taxon>eudicotyledons</taxon>
        <taxon>Gunneridae</taxon>
        <taxon>Pentapetalae</taxon>
        <taxon>asterids</taxon>
        <taxon>lamiids</taxon>
        <taxon>Lamiales</taxon>
        <taxon>Oleaceae</taxon>
        <taxon>Oleeae</taxon>
        <taxon>Olea</taxon>
    </lineage>
</organism>
<evidence type="ECO:0000259" key="3">
    <source>
        <dbReference type="SMART" id="SM00856"/>
    </source>
</evidence>
<feature type="domain" description="Pectinesterase inhibitor" evidence="3">
    <location>
        <begin position="32"/>
        <end position="191"/>
    </location>
</feature>
<dbReference type="PANTHER" id="PTHR31080:SF207">
    <property type="entry name" value="PECTINESTERASE INHIBITOR 9"/>
    <property type="match status" value="1"/>
</dbReference>
<dbReference type="EMBL" id="CACTIH010007812">
    <property type="protein sequence ID" value="CAA3018277.1"/>
    <property type="molecule type" value="Genomic_DNA"/>
</dbReference>
<gene>
    <name evidence="4" type="ORF">OLEA9_A116642</name>
</gene>
<keyword evidence="5" id="KW-1185">Reference proteome</keyword>
<evidence type="ECO:0000313" key="4">
    <source>
        <dbReference type="EMBL" id="CAA3018277.1"/>
    </source>
</evidence>
<dbReference type="Pfam" id="PF04043">
    <property type="entry name" value="PMEI"/>
    <property type="match status" value="1"/>
</dbReference>
<dbReference type="InterPro" id="IPR035513">
    <property type="entry name" value="Invertase/methylesterase_inhib"/>
</dbReference>
<protein>
    <submittedName>
        <fullName evidence="4">21 kDa -like</fullName>
    </submittedName>
</protein>
<dbReference type="AlphaFoldDB" id="A0A8S0UJ33"/>
<name>A0A8S0UJ33_OLEEU</name>
<proteinExistence type="predicted"/>
<dbReference type="Proteomes" id="UP000594638">
    <property type="component" value="Unassembled WGS sequence"/>
</dbReference>
<dbReference type="Gene3D" id="1.20.140.40">
    <property type="entry name" value="Invertase/pectin methylesterase inhibitor family protein"/>
    <property type="match status" value="1"/>
</dbReference>
<dbReference type="NCBIfam" id="TIGR01614">
    <property type="entry name" value="PME_inhib"/>
    <property type="match status" value="1"/>
</dbReference>
<dbReference type="CDD" id="cd15798">
    <property type="entry name" value="PMEI-like_3"/>
    <property type="match status" value="1"/>
</dbReference>
<feature type="chain" id="PRO_5035792611" evidence="2">
    <location>
        <begin position="29"/>
        <end position="205"/>
    </location>
</feature>
<evidence type="ECO:0000256" key="1">
    <source>
        <dbReference type="ARBA" id="ARBA00022729"/>
    </source>
</evidence>
<accession>A0A8S0UJ33</accession>
<evidence type="ECO:0000313" key="5">
    <source>
        <dbReference type="Proteomes" id="UP000594638"/>
    </source>
</evidence>
<keyword evidence="1 2" id="KW-0732">Signal</keyword>